<feature type="non-terminal residue" evidence="1">
    <location>
        <position position="1"/>
    </location>
</feature>
<reference evidence="1" key="1">
    <citation type="submission" date="2013-07" db="EMBL/GenBank/DDBJ databases">
        <authorList>
            <person name="Geib S."/>
        </authorList>
    </citation>
    <scope>NUCLEOTIDE SEQUENCE</scope>
</reference>
<evidence type="ECO:0000313" key="1">
    <source>
        <dbReference type="EMBL" id="JAB95987.1"/>
    </source>
</evidence>
<dbReference type="EMBL" id="GAMC01010568">
    <property type="protein sequence ID" value="JAB95987.1"/>
    <property type="molecule type" value="mRNA"/>
</dbReference>
<organism evidence="1">
    <name type="scientific">Ceratitis capitata</name>
    <name type="common">Mediterranean fruit fly</name>
    <name type="synonym">Tephritis capitata</name>
    <dbReference type="NCBI Taxonomy" id="7213"/>
    <lineage>
        <taxon>Eukaryota</taxon>
        <taxon>Metazoa</taxon>
        <taxon>Ecdysozoa</taxon>
        <taxon>Arthropoda</taxon>
        <taxon>Hexapoda</taxon>
        <taxon>Insecta</taxon>
        <taxon>Pterygota</taxon>
        <taxon>Neoptera</taxon>
        <taxon>Endopterygota</taxon>
        <taxon>Diptera</taxon>
        <taxon>Brachycera</taxon>
        <taxon>Muscomorpha</taxon>
        <taxon>Tephritoidea</taxon>
        <taxon>Tephritidae</taxon>
        <taxon>Ceratitis</taxon>
        <taxon>Ceratitis</taxon>
    </lineage>
</organism>
<dbReference type="EMBL" id="GAMC01010567">
    <property type="protein sequence ID" value="JAB95988.1"/>
    <property type="molecule type" value="mRNA"/>
</dbReference>
<protein>
    <submittedName>
        <fullName evidence="1">Uncharacterized protein</fullName>
    </submittedName>
</protein>
<sequence>HPYIIFYIHTYIQININTSYECHRMVASTSTMAVAIITMQTLQFVSKYFVSFVCPSASELASSTAILPFSQLVRQSPSQPAQLSSQVIHPTVCALISSSTIGGDVQRTKQTAKYHSHTKYGTTSATTATTATTK</sequence>
<name>W8BBE1_CERCA</name>
<reference evidence="1" key="2">
    <citation type="journal article" date="2014" name="BMC Genomics">
        <title>A genomic perspective to assessing quality of mass-reared SIT flies used in Mediterranean fruit fly (Ceratitis capitata) eradication in California.</title>
        <authorList>
            <person name="Calla B."/>
            <person name="Hall B."/>
            <person name="Hou S."/>
            <person name="Geib S.M."/>
        </authorList>
    </citation>
    <scope>NUCLEOTIDE SEQUENCE</scope>
</reference>
<proteinExistence type="evidence at transcript level"/>
<dbReference type="AlphaFoldDB" id="W8BBE1"/>
<accession>W8BBE1</accession>